<keyword evidence="4" id="KW-0472">Membrane</keyword>
<protein>
    <submittedName>
        <fullName evidence="8">Cell wall anchor protein</fullName>
    </submittedName>
</protein>
<evidence type="ECO:0000259" key="5">
    <source>
        <dbReference type="Pfam" id="PF16555"/>
    </source>
</evidence>
<dbReference type="PANTHER" id="PTHR36108:SF13">
    <property type="entry name" value="COLOSSIN-B-RELATED"/>
    <property type="match status" value="1"/>
</dbReference>
<sequence>MNNSMKKGFRKSLATGGVVLSLCGTALVGVQAAVMIQHPSIVKADQVAPSSTNITVHKMMYDTKDAKFFEQNKIKNDGTDKSKELPDQITHYNPNTMGKVEFTLYDITDVVNEKFNDGKGLTGWTTSAADQQAMNGRVKYISESIQKSFNNAFDATHGVDPAKLTQEMSKNEYLAKAQKVATKAINSSGDVTFENVKAYDASKPQKYHYYAAVETKTPRGFVTPPSEPIIFVNPYTNPDGTGFLSTTHLYPKNKTQKLNFDLTKYVLWNADKEGGKKVPLAGAKFQLYRGEPGKGEKVGGVLTTDSKGKVTATNLIMGKYYFVEEPSEVAGDEADDQARAAISPIAKNDVRNKLTFEIGEDGIDPTKLQGSLVNYGPTNEEKKLTNGIGPNQSLHRGDFAHFNSKTVIPQNIMGSAWQIDATGTKSMTEPYHTFFTHDEPDDPKELKDVPAERHLVIKTPDGKVLEEGKDYQILNGSDSRWYVNYIVKGLSEADAKTLQDAANSHDNKKIEAAVKGLTTGSVSDLVAAQAGKKLTYDYDEVLTDDTPLDKRIVNNITLGWNDGSGYKEIHRHDDTVTYGVNFVKESSGFMGWGIAKQKLEGAQFAVQDLKTGKWFNGFKENGKKGEKDIDWVDNYSDVKAGILTSDKEGKFALQGFSEGDYKLREVKAPKGYQLMNETVNFKIGPHTNDQTLSNPIEIKNDEKTSMPFTGSQGLLQLGGILVAVVVVGGGTYIYVSQKKKKADK</sequence>
<feature type="domain" description="SpaA-like prealbumin fold" evidence="6">
    <location>
        <begin position="596"/>
        <end position="684"/>
    </location>
</feature>
<keyword evidence="3" id="KW-0732">Signal</keyword>
<organism evidence="8 9">
    <name type="scientific">Lactobacillus taiwanensis</name>
    <dbReference type="NCBI Taxonomy" id="508451"/>
    <lineage>
        <taxon>Bacteria</taxon>
        <taxon>Bacillati</taxon>
        <taxon>Bacillota</taxon>
        <taxon>Bacilli</taxon>
        <taxon>Lactobacillales</taxon>
        <taxon>Lactobacillaceae</taxon>
        <taxon>Lactobacillus</taxon>
    </lineage>
</organism>
<reference evidence="7" key="2">
    <citation type="submission" date="2017-05" db="EMBL/GenBank/DDBJ databases">
        <authorList>
            <person name="Lin X.B."/>
            <person name="Stothard P."/>
            <person name="Tasseva G."/>
            <person name="Walter J."/>
        </authorList>
    </citation>
    <scope>NUCLEOTIDE SEQUENCE</scope>
    <source>
        <strain evidence="7">609u</strain>
    </source>
</reference>
<accession>A0A256LKJ2</accession>
<feature type="transmembrane region" description="Helical" evidence="4">
    <location>
        <begin position="713"/>
        <end position="735"/>
    </location>
</feature>
<dbReference type="Proteomes" id="UP000216316">
    <property type="component" value="Unassembled WGS sequence"/>
</dbReference>
<evidence type="ECO:0000256" key="3">
    <source>
        <dbReference type="ARBA" id="ARBA00022729"/>
    </source>
</evidence>
<gene>
    <name evidence="7" type="ORF">CBF53_01175</name>
    <name evidence="8" type="ORF">CBF70_02080</name>
</gene>
<evidence type="ECO:0000259" key="6">
    <source>
        <dbReference type="Pfam" id="PF17802"/>
    </source>
</evidence>
<evidence type="ECO:0000313" key="7">
    <source>
        <dbReference type="EMBL" id="OYR88950.1"/>
    </source>
</evidence>
<reference evidence="9 10" key="3">
    <citation type="submission" date="2017-09" db="EMBL/GenBank/DDBJ databases">
        <title>Tripartite evolution among Lactobacillus johnsonii, Lactobacillus taiwanensis, Lactobacillus reuteri and their rodent host.</title>
        <authorList>
            <person name="Wang T."/>
            <person name="Knowles S."/>
            <person name="Cheng C."/>
        </authorList>
    </citation>
    <scope>NUCLEOTIDE SEQUENCE [LARGE SCALE GENOMIC DNA]</scope>
    <source>
        <strain evidence="8 9">609q</strain>
        <strain evidence="7 10">609u</strain>
    </source>
</reference>
<feature type="domain" description="Gram-positive pilin subunit D1 N-terminal" evidence="5">
    <location>
        <begin position="50"/>
        <end position="253"/>
    </location>
</feature>
<evidence type="ECO:0000256" key="2">
    <source>
        <dbReference type="ARBA" id="ARBA00022525"/>
    </source>
</evidence>
<dbReference type="EMBL" id="NGNX01000005">
    <property type="protein sequence ID" value="OYR93012.1"/>
    <property type="molecule type" value="Genomic_DNA"/>
</dbReference>
<dbReference type="Pfam" id="PF16555">
    <property type="entry name" value="GramPos_pilinD1"/>
    <property type="match status" value="1"/>
</dbReference>
<dbReference type="AlphaFoldDB" id="A0A256LKJ2"/>
<dbReference type="InterPro" id="IPR041033">
    <property type="entry name" value="SpaA_PFL_dom_1"/>
</dbReference>
<dbReference type="Gene3D" id="2.60.40.10">
    <property type="entry name" value="Immunoglobulins"/>
    <property type="match status" value="3"/>
</dbReference>
<dbReference type="EMBL" id="NGNV01000003">
    <property type="protein sequence ID" value="OYR88950.1"/>
    <property type="molecule type" value="Genomic_DNA"/>
</dbReference>
<dbReference type="InterPro" id="IPR032364">
    <property type="entry name" value="GramPos_pilinD1_N"/>
</dbReference>
<dbReference type="Pfam" id="PF17802">
    <property type="entry name" value="SpaA"/>
    <property type="match status" value="2"/>
</dbReference>
<evidence type="ECO:0000256" key="4">
    <source>
        <dbReference type="SAM" id="Phobius"/>
    </source>
</evidence>
<evidence type="ECO:0000313" key="10">
    <source>
        <dbReference type="Proteomes" id="UP000216316"/>
    </source>
</evidence>
<feature type="domain" description="SpaA-like prealbumin fold" evidence="6">
    <location>
        <begin position="275"/>
        <end position="325"/>
    </location>
</feature>
<reference evidence="8 9" key="1">
    <citation type="submission" date="2017-04" db="EMBL/GenBank/DDBJ databases">
        <authorList>
            <person name="Afonso C.L."/>
            <person name="Miller P.J."/>
            <person name="Scott M.A."/>
            <person name="Spackman E."/>
            <person name="Goraichik I."/>
            <person name="Dimitrov K.M."/>
            <person name="Suarez D.L."/>
            <person name="Swayne D.E."/>
        </authorList>
    </citation>
    <scope>NUCLEOTIDE SEQUENCE [LARGE SCALE GENOMIC DNA]</scope>
    <source>
        <strain evidence="8 9">609q</strain>
    </source>
</reference>
<evidence type="ECO:0000313" key="9">
    <source>
        <dbReference type="Proteomes" id="UP000215828"/>
    </source>
</evidence>
<keyword evidence="4" id="KW-0812">Transmembrane</keyword>
<proteinExistence type="inferred from homology"/>
<evidence type="ECO:0000313" key="8">
    <source>
        <dbReference type="EMBL" id="OYR93012.1"/>
    </source>
</evidence>
<evidence type="ECO:0000256" key="1">
    <source>
        <dbReference type="ARBA" id="ARBA00007257"/>
    </source>
</evidence>
<keyword evidence="4" id="KW-1133">Transmembrane helix</keyword>
<dbReference type="InterPro" id="IPR013783">
    <property type="entry name" value="Ig-like_fold"/>
</dbReference>
<keyword evidence="2" id="KW-0964">Secreted</keyword>
<comment type="similarity">
    <text evidence="1">Belongs to the serine-aspartate repeat-containing protein (SDr) family.</text>
</comment>
<comment type="caution">
    <text evidence="8">The sequence shown here is derived from an EMBL/GenBank/DDBJ whole genome shotgun (WGS) entry which is preliminary data.</text>
</comment>
<name>A0A256LKJ2_9LACO</name>
<dbReference type="Proteomes" id="UP000215828">
    <property type="component" value="Unassembled WGS sequence"/>
</dbReference>
<keyword evidence="10" id="KW-1185">Reference proteome</keyword>
<dbReference type="RefSeq" id="WP_094495862.1">
    <property type="nucleotide sequence ID" value="NZ_NGNV01000003.1"/>
</dbReference>
<dbReference type="PANTHER" id="PTHR36108">
    <property type="entry name" value="COLOSSIN-B-RELATED"/>
    <property type="match status" value="1"/>
</dbReference>
<dbReference type="SUPFAM" id="SSF49478">
    <property type="entry name" value="Cna protein B-type domain"/>
    <property type="match status" value="1"/>
</dbReference>